<dbReference type="EMBL" id="CP108313">
    <property type="protein sequence ID" value="WTW68076.1"/>
    <property type="molecule type" value="Genomic_DNA"/>
</dbReference>
<feature type="chain" id="PRO_5043625976" evidence="1">
    <location>
        <begin position="26"/>
        <end position="383"/>
    </location>
</feature>
<accession>A0AAU2VNC6</accession>
<dbReference type="InterPro" id="IPR035992">
    <property type="entry name" value="Ricin_B-like_lectins"/>
</dbReference>
<dbReference type="InterPro" id="IPR000772">
    <property type="entry name" value="Ricin_B_lectin"/>
</dbReference>
<organism evidence="3">
    <name type="scientific">Streptomyces sp. NBC_00008</name>
    <dbReference type="NCBI Taxonomy" id="2903610"/>
    <lineage>
        <taxon>Bacteria</taxon>
        <taxon>Bacillati</taxon>
        <taxon>Actinomycetota</taxon>
        <taxon>Actinomycetes</taxon>
        <taxon>Kitasatosporales</taxon>
        <taxon>Streptomycetaceae</taxon>
        <taxon>Streptomyces</taxon>
    </lineage>
</organism>
<reference evidence="3" key="1">
    <citation type="submission" date="2022-10" db="EMBL/GenBank/DDBJ databases">
        <title>The complete genomes of actinobacterial strains from the NBC collection.</title>
        <authorList>
            <person name="Joergensen T.S."/>
            <person name="Alvarez Arevalo M."/>
            <person name="Sterndorff E.B."/>
            <person name="Faurdal D."/>
            <person name="Vuksanovic O."/>
            <person name="Mourched A.-S."/>
            <person name="Charusanti P."/>
            <person name="Shaw S."/>
            <person name="Blin K."/>
            <person name="Weber T."/>
        </authorList>
    </citation>
    <scope>NUCLEOTIDE SEQUENCE</scope>
    <source>
        <strain evidence="3">NBC_00008</strain>
    </source>
</reference>
<evidence type="ECO:0000259" key="2">
    <source>
        <dbReference type="SMART" id="SM00458"/>
    </source>
</evidence>
<dbReference type="Gene3D" id="2.80.10.50">
    <property type="match status" value="1"/>
</dbReference>
<proteinExistence type="predicted"/>
<dbReference type="Pfam" id="PF00652">
    <property type="entry name" value="Ricin_B_lectin"/>
    <property type="match status" value="1"/>
</dbReference>
<dbReference type="InterPro" id="IPR021862">
    <property type="entry name" value="DUF3472"/>
</dbReference>
<gene>
    <name evidence="3" type="ORF">OG398_07235</name>
</gene>
<dbReference type="AlphaFoldDB" id="A0AAU2VNC6"/>
<feature type="signal peptide" evidence="1">
    <location>
        <begin position="1"/>
        <end position="25"/>
    </location>
</feature>
<dbReference type="SUPFAM" id="SSF50370">
    <property type="entry name" value="Ricin B-like lectins"/>
    <property type="match status" value="1"/>
</dbReference>
<dbReference type="SMART" id="SM00458">
    <property type="entry name" value="RICIN"/>
    <property type="match status" value="1"/>
</dbReference>
<feature type="domain" description="Ricin B lectin" evidence="2">
    <location>
        <begin position="250"/>
        <end position="380"/>
    </location>
</feature>
<dbReference type="Pfam" id="PF11958">
    <property type="entry name" value="DUF3472"/>
    <property type="match status" value="1"/>
</dbReference>
<dbReference type="PROSITE" id="PS50231">
    <property type="entry name" value="RICIN_B_LECTIN"/>
    <property type="match status" value="1"/>
</dbReference>
<sequence length="383" mass="39743">MFHALATTAAAAALALVGTAAPAHAADDIGTTPGTYTRYSFSGEPELTEVTWSTTVLHDPGYRANVFWSHQFGFDQGNGAYVGMQSNGGSKRTLLFSVWDVSEAKAGSAGSWCQGFGGEGEGMSCRLHLDWTAGHRYTFRIAAEGDGWFGATVADTATGASYKLGSIKTPATVISPTGMVDWTEYFEWNDSRATCYDQPFSDARFGVPTGNGGTVTGAVASTTNNGNACASMTRTDTAKRASVQNLAVGNSVRGSVTGPGGKCLTAEGGVADGALAGLRGCKDRKTQSWVRAADGSLRLPSDYCLTPEGKGNGAAVRVRDCAGTGTGGAVTDTARQWTYDESTYALVNKGSGRCLAATGSGKELKLQNCAAGAEQRWSVPATY</sequence>
<protein>
    <submittedName>
        <fullName evidence="3">Ricin-type beta-trefoil lectin domain protein</fullName>
    </submittedName>
</protein>
<evidence type="ECO:0000256" key="1">
    <source>
        <dbReference type="SAM" id="SignalP"/>
    </source>
</evidence>
<name>A0AAU2VNC6_9ACTN</name>
<keyword evidence="1" id="KW-0732">Signal</keyword>
<evidence type="ECO:0000313" key="3">
    <source>
        <dbReference type="EMBL" id="WTW68076.1"/>
    </source>
</evidence>